<dbReference type="GO" id="GO:0032543">
    <property type="term" value="P:mitochondrial translation"/>
    <property type="evidence" value="ECO:0007669"/>
    <property type="project" value="TreeGrafter"/>
</dbReference>
<dbReference type="InterPro" id="IPR039193">
    <property type="entry name" value="Ribosomal_uS17m_metazoa"/>
</dbReference>
<dbReference type="Proteomes" id="UP001151699">
    <property type="component" value="Chromosome B"/>
</dbReference>
<dbReference type="Gene3D" id="2.40.50.140">
    <property type="entry name" value="Nucleic acid-binding proteins"/>
    <property type="match status" value="1"/>
</dbReference>
<dbReference type="PANTHER" id="PTHR24088">
    <property type="entry name" value="28S RIBOSOMAL PROTEIN S17, MITOCHONDRIAL"/>
    <property type="match status" value="1"/>
</dbReference>
<keyword evidence="1" id="KW-0687">Ribonucleoprotein</keyword>
<evidence type="ECO:0000313" key="1">
    <source>
        <dbReference type="EMBL" id="KAJ6642005.1"/>
    </source>
</evidence>
<keyword evidence="1" id="KW-0689">Ribosomal protein</keyword>
<dbReference type="EMBL" id="WJQU01000002">
    <property type="protein sequence ID" value="KAJ6642005.1"/>
    <property type="molecule type" value="Genomic_DNA"/>
</dbReference>
<gene>
    <name evidence="1" type="primary">MRPS17</name>
    <name evidence="1" type="ORF">Bhyg_06950</name>
</gene>
<reference evidence="1" key="1">
    <citation type="submission" date="2022-07" db="EMBL/GenBank/DDBJ databases">
        <authorList>
            <person name="Trinca V."/>
            <person name="Uliana J.V.C."/>
            <person name="Torres T.T."/>
            <person name="Ward R.J."/>
            <person name="Monesi N."/>
        </authorList>
    </citation>
    <scope>NUCLEOTIDE SEQUENCE</scope>
    <source>
        <strain evidence="1">HSMRA1968</strain>
        <tissue evidence="1">Whole embryos</tissue>
    </source>
</reference>
<protein>
    <submittedName>
        <fullName evidence="1">28S ribosomal protein S17, mitochondrial</fullName>
    </submittedName>
</protein>
<name>A0A9Q0N1P4_9DIPT</name>
<dbReference type="GO" id="GO:0003735">
    <property type="term" value="F:structural constituent of ribosome"/>
    <property type="evidence" value="ECO:0007669"/>
    <property type="project" value="InterPro"/>
</dbReference>
<dbReference type="SUPFAM" id="SSF50249">
    <property type="entry name" value="Nucleic acid-binding proteins"/>
    <property type="match status" value="1"/>
</dbReference>
<dbReference type="AlphaFoldDB" id="A0A9Q0N1P4"/>
<proteinExistence type="predicted"/>
<comment type="caution">
    <text evidence="1">The sequence shown here is derived from an EMBL/GenBank/DDBJ whole genome shotgun (WGS) entry which is preliminary data.</text>
</comment>
<dbReference type="GO" id="GO:0005763">
    <property type="term" value="C:mitochondrial small ribosomal subunit"/>
    <property type="evidence" value="ECO:0007669"/>
    <property type="project" value="InterPro"/>
</dbReference>
<keyword evidence="2" id="KW-1185">Reference proteome</keyword>
<accession>A0A9Q0N1P4</accession>
<dbReference type="PANTHER" id="PTHR24088:SF0">
    <property type="entry name" value="SMALL RIBOSOMAL SUBUNIT PROTEIN US17M"/>
    <property type="match status" value="1"/>
</dbReference>
<dbReference type="InterPro" id="IPR012340">
    <property type="entry name" value="NA-bd_OB-fold"/>
</dbReference>
<evidence type="ECO:0000313" key="2">
    <source>
        <dbReference type="Proteomes" id="UP001151699"/>
    </source>
</evidence>
<organism evidence="1 2">
    <name type="scientific">Pseudolycoriella hygida</name>
    <dbReference type="NCBI Taxonomy" id="35572"/>
    <lineage>
        <taxon>Eukaryota</taxon>
        <taxon>Metazoa</taxon>
        <taxon>Ecdysozoa</taxon>
        <taxon>Arthropoda</taxon>
        <taxon>Hexapoda</taxon>
        <taxon>Insecta</taxon>
        <taxon>Pterygota</taxon>
        <taxon>Neoptera</taxon>
        <taxon>Endopterygota</taxon>
        <taxon>Diptera</taxon>
        <taxon>Nematocera</taxon>
        <taxon>Sciaroidea</taxon>
        <taxon>Sciaridae</taxon>
        <taxon>Pseudolycoriella</taxon>
    </lineage>
</organism>
<sequence>MANRVHRAKKALTILLGQCVPSVKSQASKIRIRRMELDENLLMYFRKDSYVFAHDPKKLCKGGDVVLIKQLPEKLTRQITHSIVKVVYRYGDVIDPISGKPVVVGLYRDEIKATNEAFGKSDSAFDYDKAPPRGRLQGTRDFTHRKTYIKWCEDGNEQPFAV</sequence>
<dbReference type="OrthoDB" id="274752at2759"/>